<evidence type="ECO:0000256" key="1">
    <source>
        <dbReference type="ARBA" id="ARBA00023002"/>
    </source>
</evidence>
<evidence type="ECO:0000259" key="2">
    <source>
        <dbReference type="Pfam" id="PF01408"/>
    </source>
</evidence>
<accession>A0ABP7DE84</accession>
<sequence length="374" mass="41007">MAETVSVGIIGCGSVMQHAYMPLLVNEMARGHASAPIVCDLRADRVAEVQATFPTSGSTLDPQDVIDDPTIDLVVVLTSMPEHGDLAEQALAAGHHVLVEKPMSLSLEQAARLVELDRTGPANLLCAPHVLLSPDYQRMVRMMLDGRIGRPLLARARYGWNGPDWGQWFYGPGGGPLFDLGVYNVTTLTGLLGPCRSVTAMTTLTRSRRVVDGEEIEVQTDDTFQLLLELGDERGSVLATVTTAFGMQQYLGPAVEVYGLDGTVQMLGDDWAPDGLQLWENSLGSWQTFHSRSRYWPWTDGLRHMIDCVRTGRQPYTRPEHAYHVLEVMLAAMEAAATGTTQKITSTFTPPAPMAVDEHGPQHLIHDRVHEDAQ</sequence>
<protein>
    <submittedName>
        <fullName evidence="4">Gfo/Idh/MocA family oxidoreductase</fullName>
    </submittedName>
</protein>
<dbReference type="EMBL" id="BAAAYX010000004">
    <property type="protein sequence ID" value="GAA3701992.1"/>
    <property type="molecule type" value="Genomic_DNA"/>
</dbReference>
<proteinExistence type="predicted"/>
<dbReference type="InterPro" id="IPR036291">
    <property type="entry name" value="NAD(P)-bd_dom_sf"/>
</dbReference>
<feature type="domain" description="GFO/IDH/MocA-like oxidoreductase" evidence="3">
    <location>
        <begin position="136"/>
        <end position="264"/>
    </location>
</feature>
<dbReference type="SUPFAM" id="SSF55347">
    <property type="entry name" value="Glyceraldehyde-3-phosphate dehydrogenase-like, C-terminal domain"/>
    <property type="match status" value="1"/>
</dbReference>
<feature type="domain" description="Gfo/Idh/MocA-like oxidoreductase N-terminal" evidence="2">
    <location>
        <begin position="6"/>
        <end position="116"/>
    </location>
</feature>
<dbReference type="RefSeq" id="WP_344812049.1">
    <property type="nucleotide sequence ID" value="NZ_BAAAYX010000004.1"/>
</dbReference>
<keyword evidence="5" id="KW-1185">Reference proteome</keyword>
<dbReference type="InterPro" id="IPR055170">
    <property type="entry name" value="GFO_IDH_MocA-like_dom"/>
</dbReference>
<keyword evidence="1" id="KW-0560">Oxidoreductase</keyword>
<organism evidence="4 5">
    <name type="scientific">Microlunatus aurantiacus</name>
    <dbReference type="NCBI Taxonomy" id="446786"/>
    <lineage>
        <taxon>Bacteria</taxon>
        <taxon>Bacillati</taxon>
        <taxon>Actinomycetota</taxon>
        <taxon>Actinomycetes</taxon>
        <taxon>Propionibacteriales</taxon>
        <taxon>Propionibacteriaceae</taxon>
        <taxon>Microlunatus</taxon>
    </lineage>
</organism>
<dbReference type="Proteomes" id="UP001500051">
    <property type="component" value="Unassembled WGS sequence"/>
</dbReference>
<comment type="caution">
    <text evidence="4">The sequence shown here is derived from an EMBL/GenBank/DDBJ whole genome shotgun (WGS) entry which is preliminary data.</text>
</comment>
<evidence type="ECO:0000259" key="3">
    <source>
        <dbReference type="Pfam" id="PF22725"/>
    </source>
</evidence>
<dbReference type="InterPro" id="IPR050463">
    <property type="entry name" value="Gfo/Idh/MocA_oxidrdct_glycsds"/>
</dbReference>
<gene>
    <name evidence="4" type="ORF">GCM10022204_18640</name>
</gene>
<dbReference type="Pfam" id="PF22725">
    <property type="entry name" value="GFO_IDH_MocA_C3"/>
    <property type="match status" value="1"/>
</dbReference>
<dbReference type="InterPro" id="IPR000683">
    <property type="entry name" value="Gfo/Idh/MocA-like_OxRdtase_N"/>
</dbReference>
<dbReference type="Gene3D" id="3.30.360.10">
    <property type="entry name" value="Dihydrodipicolinate Reductase, domain 2"/>
    <property type="match status" value="1"/>
</dbReference>
<dbReference type="Pfam" id="PF01408">
    <property type="entry name" value="GFO_IDH_MocA"/>
    <property type="match status" value="1"/>
</dbReference>
<dbReference type="PANTHER" id="PTHR43818">
    <property type="entry name" value="BCDNA.GH03377"/>
    <property type="match status" value="1"/>
</dbReference>
<evidence type="ECO:0000313" key="4">
    <source>
        <dbReference type="EMBL" id="GAA3701992.1"/>
    </source>
</evidence>
<dbReference type="PANTHER" id="PTHR43818:SF11">
    <property type="entry name" value="BCDNA.GH03377"/>
    <property type="match status" value="1"/>
</dbReference>
<name>A0ABP7DE84_9ACTN</name>
<dbReference type="Gene3D" id="3.40.50.720">
    <property type="entry name" value="NAD(P)-binding Rossmann-like Domain"/>
    <property type="match status" value="1"/>
</dbReference>
<reference evidence="5" key="1">
    <citation type="journal article" date="2019" name="Int. J. Syst. Evol. Microbiol.">
        <title>The Global Catalogue of Microorganisms (GCM) 10K type strain sequencing project: providing services to taxonomists for standard genome sequencing and annotation.</title>
        <authorList>
            <consortium name="The Broad Institute Genomics Platform"/>
            <consortium name="The Broad Institute Genome Sequencing Center for Infectious Disease"/>
            <person name="Wu L."/>
            <person name="Ma J."/>
        </authorList>
    </citation>
    <scope>NUCLEOTIDE SEQUENCE [LARGE SCALE GENOMIC DNA]</scope>
    <source>
        <strain evidence="5">JCM 16548</strain>
    </source>
</reference>
<dbReference type="SUPFAM" id="SSF51735">
    <property type="entry name" value="NAD(P)-binding Rossmann-fold domains"/>
    <property type="match status" value="1"/>
</dbReference>
<evidence type="ECO:0000313" key="5">
    <source>
        <dbReference type="Proteomes" id="UP001500051"/>
    </source>
</evidence>